<proteinExistence type="predicted"/>
<evidence type="ECO:0000313" key="3">
    <source>
        <dbReference type="Proteomes" id="UP000038830"/>
    </source>
</evidence>
<dbReference type="Proteomes" id="UP000094389">
    <property type="component" value="Unassembled WGS sequence"/>
</dbReference>
<dbReference type="EMBL" id="CDQK01000002">
    <property type="protein sequence ID" value="CEP21550.1"/>
    <property type="molecule type" value="Genomic_DNA"/>
</dbReference>
<name>A0A0H5C158_CYBJN</name>
<dbReference type="Proteomes" id="UP000038830">
    <property type="component" value="Unassembled WGS sequence"/>
</dbReference>
<accession>A0A0H5C158</accession>
<dbReference type="Gene3D" id="6.10.250.2790">
    <property type="match status" value="1"/>
</dbReference>
<organism evidence="1 3">
    <name type="scientific">Cyberlindnera jadinii (strain ATCC 18201 / CBS 1600 / BCRC 20928 / JCM 3617 / NBRC 0987 / NRRL Y-1542)</name>
    <name type="common">Torula yeast</name>
    <name type="synonym">Candida utilis</name>
    <dbReference type="NCBI Taxonomy" id="983966"/>
    <lineage>
        <taxon>Eukaryota</taxon>
        <taxon>Fungi</taxon>
        <taxon>Dikarya</taxon>
        <taxon>Ascomycota</taxon>
        <taxon>Saccharomycotina</taxon>
        <taxon>Saccharomycetes</taxon>
        <taxon>Phaffomycetales</taxon>
        <taxon>Phaffomycetaceae</taxon>
        <taxon>Cyberlindnera</taxon>
    </lineage>
</organism>
<evidence type="ECO:0000313" key="2">
    <source>
        <dbReference type="EMBL" id="ODV74779.1"/>
    </source>
</evidence>
<gene>
    <name evidence="1" type="ORF">BN1211_1677</name>
    <name evidence="2" type="ORF">CYBJADRAFT_166557</name>
</gene>
<reference evidence="2 4" key="3">
    <citation type="journal article" date="2016" name="Proc. Natl. Acad. Sci. U.S.A.">
        <title>Comparative genomics of biotechnologically important yeasts.</title>
        <authorList>
            <person name="Riley R."/>
            <person name="Haridas S."/>
            <person name="Wolfe K.H."/>
            <person name="Lopes M.R."/>
            <person name="Hittinger C.T."/>
            <person name="Goeker M."/>
            <person name="Salamov A.A."/>
            <person name="Wisecaver J.H."/>
            <person name="Long T.M."/>
            <person name="Calvey C.H."/>
            <person name="Aerts A.L."/>
            <person name="Barry K.W."/>
            <person name="Choi C."/>
            <person name="Clum A."/>
            <person name="Coughlan A.Y."/>
            <person name="Deshpande S."/>
            <person name="Douglass A.P."/>
            <person name="Hanson S.J."/>
            <person name="Klenk H.-P."/>
            <person name="LaButti K.M."/>
            <person name="Lapidus A."/>
            <person name="Lindquist E.A."/>
            <person name="Lipzen A.M."/>
            <person name="Meier-Kolthoff J.P."/>
            <person name="Ohm R.A."/>
            <person name="Otillar R.P."/>
            <person name="Pangilinan J.L."/>
            <person name="Peng Y."/>
            <person name="Rokas A."/>
            <person name="Rosa C.A."/>
            <person name="Scheuner C."/>
            <person name="Sibirny A.A."/>
            <person name="Slot J.C."/>
            <person name="Stielow J.B."/>
            <person name="Sun H."/>
            <person name="Kurtzman C.P."/>
            <person name="Blackwell M."/>
            <person name="Grigoriev I.V."/>
            <person name="Jeffries T.W."/>
        </authorList>
    </citation>
    <scope>NUCLEOTIDE SEQUENCE [LARGE SCALE GENOMIC DNA]</scope>
    <source>
        <strain evidence="4">ATCC 18201 / CBS 1600 / BCRC 20928 / JCM 3617 / NBRC 0987 / NRRL Y-1542</strain>
        <strain evidence="2">NRRL Y-1542</strain>
    </source>
</reference>
<reference evidence="3" key="2">
    <citation type="journal article" date="2015" name="J. Biotechnol.">
        <title>The structure of the Cyberlindnera jadinii genome and its relation to Candida utilis analyzed by the occurrence of single nucleotide polymorphisms.</title>
        <authorList>
            <person name="Rupp O."/>
            <person name="Brinkrolf K."/>
            <person name="Buerth C."/>
            <person name="Kunigo M."/>
            <person name="Schneider J."/>
            <person name="Jaenicke S."/>
            <person name="Goesmann A."/>
            <person name="Puehler A."/>
            <person name="Jaeger K.-E."/>
            <person name="Ernst J.F."/>
        </authorList>
    </citation>
    <scope>NUCLEOTIDE SEQUENCE [LARGE SCALE GENOMIC DNA]</scope>
    <source>
        <strain evidence="3">ATCC 18201 / CBS 1600 / BCRC 20928 / JCM 3617 / NBRC 0987 / NRRL Y-1542</strain>
    </source>
</reference>
<dbReference type="STRING" id="983966.A0A0H5C158"/>
<evidence type="ECO:0000313" key="4">
    <source>
        <dbReference type="Proteomes" id="UP000094389"/>
    </source>
</evidence>
<protein>
    <submittedName>
        <fullName evidence="1">Uncharacterized protein</fullName>
    </submittedName>
</protein>
<reference evidence="1" key="1">
    <citation type="submission" date="2014-12" db="EMBL/GenBank/DDBJ databases">
        <authorList>
            <person name="Jaenicke S."/>
        </authorList>
    </citation>
    <scope>NUCLEOTIDE SEQUENCE [LARGE SCALE GENOMIC DNA]</scope>
    <source>
        <strain evidence="1">CBS1600</strain>
    </source>
</reference>
<accession>A0A1E4S5I7</accession>
<dbReference type="EMBL" id="KV453927">
    <property type="protein sequence ID" value="ODV74779.1"/>
    <property type="molecule type" value="Genomic_DNA"/>
</dbReference>
<dbReference type="AlphaFoldDB" id="A0A0H5C158"/>
<dbReference type="OMA" id="EFVPHAY"/>
<evidence type="ECO:0000313" key="1">
    <source>
        <dbReference type="EMBL" id="CEP21550.1"/>
    </source>
</evidence>
<keyword evidence="4" id="KW-1185">Reference proteome</keyword>
<dbReference type="OrthoDB" id="4064682at2759"/>
<sequence length="293" mass="32867">MSDELLSMFFDDEFVPHAYLDAVYAQSAVSSGGNNLTNLKYIQQLQERSAILLTHMDYYTNELTNELESQISKLYNCNSIVSYSYDASAKGSVGSSNNLMPTTRLEYYIDSLSISIHSLNDTIAAIGTKLKENKDQDSEGPFKGINKLLLLTKAKQNLLEVQNALETIKSVVSIAYDESKSNTKKSRVAPTGSKSNDELTIQITPSELQESLNVLSETIVEQLKNRLKTEDEFQVDKELLQKVDDFCDLLPVFKSLGEFNTVYSVFAKTIKSKKDEYLETKSLDDELSAKILK</sequence>